<accession>V5WN25</accession>
<keyword evidence="13" id="KW-1185">Reference proteome</keyword>
<comment type="similarity">
    <text evidence="10">Belongs to the peptidase M48 family.</text>
</comment>
<evidence type="ECO:0000256" key="4">
    <source>
        <dbReference type="ARBA" id="ARBA00022723"/>
    </source>
</evidence>
<evidence type="ECO:0000256" key="8">
    <source>
        <dbReference type="ARBA" id="ARBA00023049"/>
    </source>
</evidence>
<evidence type="ECO:0000256" key="9">
    <source>
        <dbReference type="ARBA" id="ARBA00023136"/>
    </source>
</evidence>
<dbReference type="GO" id="GO:0004222">
    <property type="term" value="F:metalloendopeptidase activity"/>
    <property type="evidence" value="ECO:0007669"/>
    <property type="project" value="InterPro"/>
</dbReference>
<keyword evidence="9" id="KW-0472">Membrane</keyword>
<keyword evidence="7" id="KW-1133">Transmembrane helix</keyword>
<keyword evidence="4" id="KW-0479">Metal-binding</keyword>
<dbReference type="eggNOG" id="COG0501">
    <property type="taxonomic scope" value="Bacteria"/>
</dbReference>
<evidence type="ECO:0000256" key="3">
    <source>
        <dbReference type="ARBA" id="ARBA00022692"/>
    </source>
</evidence>
<dbReference type="PANTHER" id="PTHR43221">
    <property type="entry name" value="PROTEASE HTPX"/>
    <property type="match status" value="1"/>
</dbReference>
<organism evidence="12 13">
    <name type="scientific">Salinispira pacifica</name>
    <dbReference type="NCBI Taxonomy" id="1307761"/>
    <lineage>
        <taxon>Bacteria</taxon>
        <taxon>Pseudomonadati</taxon>
        <taxon>Spirochaetota</taxon>
        <taxon>Spirochaetia</taxon>
        <taxon>Spirochaetales</taxon>
        <taxon>Spirochaetaceae</taxon>
        <taxon>Salinispira</taxon>
    </lineage>
</organism>
<dbReference type="GO" id="GO:0046872">
    <property type="term" value="F:metal ion binding"/>
    <property type="evidence" value="ECO:0007669"/>
    <property type="project" value="UniProtKB-KW"/>
</dbReference>
<keyword evidence="3" id="KW-0812">Transmembrane</keyword>
<reference evidence="12 13" key="1">
    <citation type="journal article" date="2015" name="Stand. Genomic Sci.">
        <title>Complete genome sequence and description of Salinispira pacifica gen. nov., sp. nov., a novel spirochaete isolated form a hypersaline microbial mat.</title>
        <authorList>
            <person name="Ben Hania W."/>
            <person name="Joseph M."/>
            <person name="Schumann P."/>
            <person name="Bunk B."/>
            <person name="Fiebig A."/>
            <person name="Sproer C."/>
            <person name="Klenk H.P."/>
            <person name="Fardeau M.L."/>
            <person name="Spring S."/>
        </authorList>
    </citation>
    <scope>NUCLEOTIDE SEQUENCE [LARGE SCALE GENOMIC DNA]</scope>
    <source>
        <strain evidence="12 13">L21-RPul-D2</strain>
    </source>
</reference>
<keyword evidence="1" id="KW-1003">Cell membrane</keyword>
<dbReference type="STRING" id="1307761.L21SP2_3229"/>
<dbReference type="PANTHER" id="PTHR43221:SF3">
    <property type="entry name" value="SLL1280 PROTEIN"/>
    <property type="match status" value="1"/>
</dbReference>
<keyword evidence="2 10" id="KW-0645">Protease</keyword>
<dbReference type="Pfam" id="PF01435">
    <property type="entry name" value="Peptidase_M48"/>
    <property type="match status" value="1"/>
</dbReference>
<gene>
    <name evidence="12" type="ORF">L21SP2_3229</name>
</gene>
<keyword evidence="5 10" id="KW-0378">Hydrolase</keyword>
<dbReference type="RefSeq" id="WP_024269462.1">
    <property type="nucleotide sequence ID" value="NC_023035.1"/>
</dbReference>
<dbReference type="AlphaFoldDB" id="V5WN25"/>
<evidence type="ECO:0000313" key="13">
    <source>
        <dbReference type="Proteomes" id="UP000018680"/>
    </source>
</evidence>
<dbReference type="KEGG" id="slr:L21SP2_3229"/>
<dbReference type="EMBL" id="CP006939">
    <property type="protein sequence ID" value="AHC16569.1"/>
    <property type="molecule type" value="Genomic_DNA"/>
</dbReference>
<evidence type="ECO:0000256" key="1">
    <source>
        <dbReference type="ARBA" id="ARBA00022475"/>
    </source>
</evidence>
<dbReference type="PATRIC" id="fig|1307761.3.peg.3218"/>
<evidence type="ECO:0000256" key="6">
    <source>
        <dbReference type="ARBA" id="ARBA00022833"/>
    </source>
</evidence>
<evidence type="ECO:0000256" key="5">
    <source>
        <dbReference type="ARBA" id="ARBA00022801"/>
    </source>
</evidence>
<evidence type="ECO:0000313" key="12">
    <source>
        <dbReference type="EMBL" id="AHC16569.1"/>
    </source>
</evidence>
<proteinExistence type="inferred from homology"/>
<dbReference type="GO" id="GO:0006508">
    <property type="term" value="P:proteolysis"/>
    <property type="evidence" value="ECO:0007669"/>
    <property type="project" value="UniProtKB-KW"/>
</dbReference>
<dbReference type="Gene3D" id="3.30.2010.10">
    <property type="entry name" value="Metalloproteases ('zincins'), catalytic domain"/>
    <property type="match status" value="1"/>
</dbReference>
<dbReference type="CDD" id="cd07325">
    <property type="entry name" value="M48_Ste24p_like"/>
    <property type="match status" value="1"/>
</dbReference>
<evidence type="ECO:0000256" key="10">
    <source>
        <dbReference type="RuleBase" id="RU003983"/>
    </source>
</evidence>
<evidence type="ECO:0000256" key="2">
    <source>
        <dbReference type="ARBA" id="ARBA00022670"/>
    </source>
</evidence>
<dbReference type="HOGENOM" id="CLU_052979_0_0_12"/>
<dbReference type="InterPro" id="IPR050083">
    <property type="entry name" value="HtpX_protease"/>
</dbReference>
<dbReference type="InterPro" id="IPR001915">
    <property type="entry name" value="Peptidase_M48"/>
</dbReference>
<keyword evidence="8 10" id="KW-0482">Metalloprotease</keyword>
<comment type="cofactor">
    <cofactor evidence="10">
        <name>Zn(2+)</name>
        <dbReference type="ChEBI" id="CHEBI:29105"/>
    </cofactor>
    <text evidence="10">Binds 1 zinc ion per subunit.</text>
</comment>
<dbReference type="Proteomes" id="UP000018680">
    <property type="component" value="Chromosome"/>
</dbReference>
<feature type="domain" description="Peptidase M48" evidence="11">
    <location>
        <begin position="71"/>
        <end position="265"/>
    </location>
</feature>
<dbReference type="OrthoDB" id="3174166at2"/>
<evidence type="ECO:0000256" key="7">
    <source>
        <dbReference type="ARBA" id="ARBA00022989"/>
    </source>
</evidence>
<name>V5WN25_9SPIO</name>
<keyword evidence="6 10" id="KW-0862">Zinc</keyword>
<protein>
    <recommendedName>
        <fullName evidence="11">Peptidase M48 domain-containing protein</fullName>
    </recommendedName>
</protein>
<evidence type="ECO:0000259" key="11">
    <source>
        <dbReference type="Pfam" id="PF01435"/>
    </source>
</evidence>
<sequence>MAEKKIIYPDKTVLTGISPRSWEHPADRAALNSLRAVPGLDQVMKFLVGMTNEKSLRLLFLSSTVKCSETQFPRVTSLRNEVARILDADYLPDIFVTQSPVLNAGAIGVDTPFISLNSELVRHFSDEELLSVIAHEMAHIMSGHVLYKTLLWVLMNMGIMIFRLPLSQLVLMGLIGALREWDRKSELSADRAALLAVQNPEVQYRTLLKLAGGFETDQMDIQEFFAQADEYDSYGNVVDSVYKSLNLFTQTHPFPVLRIKDLRDWYESGRYEEVIQGNYPRRDGSEDDDIRKDFEEAARQYQEDLKKSRDPLARTLSDFGENISKGVENTAREAEEFFRNIFRS</sequence>